<evidence type="ECO:0000256" key="1">
    <source>
        <dbReference type="SAM" id="SignalP"/>
    </source>
</evidence>
<feature type="signal peptide" evidence="1">
    <location>
        <begin position="1"/>
        <end position="25"/>
    </location>
</feature>
<dbReference type="EMBL" id="JAKWBI020000170">
    <property type="protein sequence ID" value="KAJ2900597.1"/>
    <property type="molecule type" value="Genomic_DNA"/>
</dbReference>
<comment type="caution">
    <text evidence="2">The sequence shown here is derived from an EMBL/GenBank/DDBJ whole genome shotgun (WGS) entry which is preliminary data.</text>
</comment>
<accession>A0AAD5RVS7</accession>
<evidence type="ECO:0000313" key="2">
    <source>
        <dbReference type="EMBL" id="KAJ2900597.1"/>
    </source>
</evidence>
<dbReference type="Proteomes" id="UP001201980">
    <property type="component" value="Unassembled WGS sequence"/>
</dbReference>
<organism evidence="2 3">
    <name type="scientific">Zalerion maritima</name>
    <dbReference type="NCBI Taxonomy" id="339359"/>
    <lineage>
        <taxon>Eukaryota</taxon>
        <taxon>Fungi</taxon>
        <taxon>Dikarya</taxon>
        <taxon>Ascomycota</taxon>
        <taxon>Pezizomycotina</taxon>
        <taxon>Sordariomycetes</taxon>
        <taxon>Lulworthiomycetidae</taxon>
        <taxon>Lulworthiales</taxon>
        <taxon>Lulworthiaceae</taxon>
        <taxon>Zalerion</taxon>
    </lineage>
</organism>
<keyword evidence="3" id="KW-1185">Reference proteome</keyword>
<reference evidence="2" key="1">
    <citation type="submission" date="2022-07" db="EMBL/GenBank/DDBJ databases">
        <title>Draft genome sequence of Zalerion maritima ATCC 34329, a (micro)plastics degrading marine fungus.</title>
        <authorList>
            <person name="Paco A."/>
            <person name="Goncalves M.F.M."/>
            <person name="Rocha-Santos T.A.P."/>
            <person name="Alves A."/>
        </authorList>
    </citation>
    <scope>NUCLEOTIDE SEQUENCE</scope>
    <source>
        <strain evidence="2">ATCC 34329</strain>
    </source>
</reference>
<proteinExistence type="predicted"/>
<protein>
    <submittedName>
        <fullName evidence="2">Uncharacterized protein</fullName>
    </submittedName>
</protein>
<keyword evidence="1" id="KW-0732">Signal</keyword>
<evidence type="ECO:0000313" key="3">
    <source>
        <dbReference type="Proteomes" id="UP001201980"/>
    </source>
</evidence>
<gene>
    <name evidence="2" type="ORF">MKZ38_002393</name>
</gene>
<dbReference type="AlphaFoldDB" id="A0AAD5RVS7"/>
<name>A0AAD5RVS7_9PEZI</name>
<feature type="chain" id="PRO_5042295560" evidence="1">
    <location>
        <begin position="26"/>
        <end position="196"/>
    </location>
</feature>
<sequence>MPHNSKMQFPQLLAAFGLFAAAAQALPNPSAAIDDLEGLVDYLAARFDGDLTKRAEFENVGKRDCNSVSRCGIYCAAGAMGPDARTVRAACGACRAKQASQGEAAATTWHSVALLPSFLPAKNSTPRCGKRPADAINSTYGLDAIFPPGSKTSTSFRAVEMRANDTKKDTPHVKASRMLDCKSLAKYPCWWNGNGE</sequence>